<proteinExistence type="predicted"/>
<dbReference type="Proteomes" id="UP001281761">
    <property type="component" value="Unassembled WGS sequence"/>
</dbReference>
<sequence length="131" mass="14352">MLLLINQPLRPTTALSLTSTESIRSVRSFRTFSPTAAISLIDQTFLSLSHAYALLFHQISAFQDAGFALILPLTILALQTITRAVIERTIGTGIAVRKSDLDGSLEWKFVLNRFSALESSVQAIQLQACNS</sequence>
<gene>
    <name evidence="1" type="ORF">BLNAU_2509</name>
</gene>
<evidence type="ECO:0000313" key="1">
    <source>
        <dbReference type="EMBL" id="KAK2962676.1"/>
    </source>
</evidence>
<evidence type="ECO:0000313" key="2">
    <source>
        <dbReference type="Proteomes" id="UP001281761"/>
    </source>
</evidence>
<protein>
    <recommendedName>
        <fullName evidence="3">ABC transmembrane type-1 domain-containing protein</fullName>
    </recommendedName>
</protein>
<accession>A0ABQ9YGA7</accession>
<reference evidence="1 2" key="1">
    <citation type="journal article" date="2022" name="bioRxiv">
        <title>Genomics of Preaxostyla Flagellates Illuminates Evolutionary Transitions and the Path Towards Mitochondrial Loss.</title>
        <authorList>
            <person name="Novak L.V.F."/>
            <person name="Treitli S.C."/>
            <person name="Pyrih J."/>
            <person name="Halakuc P."/>
            <person name="Pipaliya S.V."/>
            <person name="Vacek V."/>
            <person name="Brzon O."/>
            <person name="Soukal P."/>
            <person name="Eme L."/>
            <person name="Dacks J.B."/>
            <person name="Karnkowska A."/>
            <person name="Elias M."/>
            <person name="Hampl V."/>
        </authorList>
    </citation>
    <scope>NUCLEOTIDE SEQUENCE [LARGE SCALE GENOMIC DNA]</scope>
    <source>
        <strain evidence="1">NAU3</strain>
        <tissue evidence="1">Gut</tissue>
    </source>
</reference>
<comment type="caution">
    <text evidence="1">The sequence shown here is derived from an EMBL/GenBank/DDBJ whole genome shotgun (WGS) entry which is preliminary data.</text>
</comment>
<dbReference type="EMBL" id="JARBJD010000010">
    <property type="protein sequence ID" value="KAK2962676.1"/>
    <property type="molecule type" value="Genomic_DNA"/>
</dbReference>
<name>A0ABQ9YGA7_9EUKA</name>
<keyword evidence="2" id="KW-1185">Reference proteome</keyword>
<evidence type="ECO:0008006" key="3">
    <source>
        <dbReference type="Google" id="ProtNLM"/>
    </source>
</evidence>
<organism evidence="1 2">
    <name type="scientific">Blattamonas nauphoetae</name>
    <dbReference type="NCBI Taxonomy" id="2049346"/>
    <lineage>
        <taxon>Eukaryota</taxon>
        <taxon>Metamonada</taxon>
        <taxon>Preaxostyla</taxon>
        <taxon>Oxymonadida</taxon>
        <taxon>Blattamonas</taxon>
    </lineage>
</organism>